<evidence type="ECO:0000259" key="4">
    <source>
        <dbReference type="Pfam" id="PF02582"/>
    </source>
</evidence>
<feature type="compositionally biased region" description="Basic and acidic residues" evidence="2">
    <location>
        <begin position="170"/>
        <end position="184"/>
    </location>
</feature>
<dbReference type="GO" id="GO:0005739">
    <property type="term" value="C:mitochondrion"/>
    <property type="evidence" value="ECO:0007669"/>
    <property type="project" value="UniProtKB-ARBA"/>
</dbReference>
<accession>A0AAV9HI10</accession>
<evidence type="ECO:0000256" key="3">
    <source>
        <dbReference type="SAM" id="Phobius"/>
    </source>
</evidence>
<sequence>MASSTVTESTPLIAPSSPESNRPPRPTRTVTFNPNPVSKTIEPENAYRQLRATQQHYSHHHQTPPSPSSSSAISTGGLGGGPPMLSALNNKLRRRNSHGGGVGGGLSGANSAAGGGLPLIAAAGQHVLPKIGPQRSTKNAQKLKLLPNPELEDEGADEESGREVYSQYTRIKDPTARRDAARLGKADRDRLPRVTAYCTANRYQMDGLMRFLKGRGKGRGANPKLIDECIYTPYSYSLKQVEQQAAHQQQHHNPRPTTERRHSTGGVSETGSFHRDDLIDLNGSNGVINHQEDVISTDDLLDFDTAVHTPELFLFNYGVVVIWGMTAAQEQKFLKEIAKFEVEKLGPDDVETEKFNFYYTQEYQARIYNDFITLRDKHNYMTKLAISHALAQSVKTSLFEELIASTIDTCKDIPTQIALTGKIDLSRSQINMQIGELFILRISIHLNGSVLDTPELFWVEPQLEPVYQAVRSYLEMDQRVGLLTERLDVIADLLAVLKDQLSHGHGEKLEWIVIVLIAAEILVAIVNIIVDLYVGVD</sequence>
<dbReference type="PANTHER" id="PTHR16255">
    <property type="entry name" value="REQUIRED FOR MEIOTIC NUCLEAR DIVISION PROTEIN 1 HOMOLOG"/>
    <property type="match status" value="1"/>
</dbReference>
<proteinExistence type="inferred from homology"/>
<feature type="region of interest" description="Disordered" evidence="2">
    <location>
        <begin position="241"/>
        <end position="273"/>
    </location>
</feature>
<dbReference type="Pfam" id="PF02582">
    <property type="entry name" value="DUF155"/>
    <property type="match status" value="1"/>
</dbReference>
<feature type="transmembrane region" description="Helical" evidence="3">
    <location>
        <begin position="511"/>
        <end position="534"/>
    </location>
</feature>
<feature type="compositionally biased region" description="Acidic residues" evidence="2">
    <location>
        <begin position="150"/>
        <end position="160"/>
    </location>
</feature>
<evidence type="ECO:0000256" key="1">
    <source>
        <dbReference type="ARBA" id="ARBA00008306"/>
    </source>
</evidence>
<feature type="domain" description="DUF155" evidence="4">
    <location>
        <begin position="312"/>
        <end position="483"/>
    </location>
</feature>
<feature type="region of interest" description="Disordered" evidence="2">
    <location>
        <begin position="1"/>
        <end position="88"/>
    </location>
</feature>
<comment type="caution">
    <text evidence="5">The sequence shown here is derived from an EMBL/GenBank/DDBJ whole genome shotgun (WGS) entry which is preliminary data.</text>
</comment>
<comment type="similarity">
    <text evidence="1">Belongs to the RMD1/sif2 family.</text>
</comment>
<name>A0AAV9HI10_9PEZI</name>
<dbReference type="AlphaFoldDB" id="A0AAV9HI10"/>
<evidence type="ECO:0000313" key="6">
    <source>
        <dbReference type="Proteomes" id="UP001321749"/>
    </source>
</evidence>
<dbReference type="EMBL" id="MU865035">
    <property type="protein sequence ID" value="KAK4459481.1"/>
    <property type="molecule type" value="Genomic_DNA"/>
</dbReference>
<dbReference type="Proteomes" id="UP001321749">
    <property type="component" value="Unassembled WGS sequence"/>
</dbReference>
<dbReference type="InterPro" id="IPR003734">
    <property type="entry name" value="DUF155"/>
</dbReference>
<feature type="compositionally biased region" description="Polar residues" evidence="2">
    <location>
        <begin position="1"/>
        <end position="10"/>
    </location>
</feature>
<reference evidence="5" key="1">
    <citation type="journal article" date="2023" name="Mol. Phylogenet. Evol.">
        <title>Genome-scale phylogeny and comparative genomics of the fungal order Sordariales.</title>
        <authorList>
            <person name="Hensen N."/>
            <person name="Bonometti L."/>
            <person name="Westerberg I."/>
            <person name="Brannstrom I.O."/>
            <person name="Guillou S."/>
            <person name="Cros-Aarteil S."/>
            <person name="Calhoun S."/>
            <person name="Haridas S."/>
            <person name="Kuo A."/>
            <person name="Mondo S."/>
            <person name="Pangilinan J."/>
            <person name="Riley R."/>
            <person name="LaButti K."/>
            <person name="Andreopoulos B."/>
            <person name="Lipzen A."/>
            <person name="Chen C."/>
            <person name="Yan M."/>
            <person name="Daum C."/>
            <person name="Ng V."/>
            <person name="Clum A."/>
            <person name="Steindorff A."/>
            <person name="Ohm R.A."/>
            <person name="Martin F."/>
            <person name="Silar P."/>
            <person name="Natvig D.O."/>
            <person name="Lalanne C."/>
            <person name="Gautier V."/>
            <person name="Ament-Velasquez S.L."/>
            <person name="Kruys A."/>
            <person name="Hutchinson M.I."/>
            <person name="Powell A.J."/>
            <person name="Barry K."/>
            <person name="Miller A.N."/>
            <person name="Grigoriev I.V."/>
            <person name="Debuchy R."/>
            <person name="Gladieux P."/>
            <person name="Hiltunen Thoren M."/>
            <person name="Johannesson H."/>
        </authorList>
    </citation>
    <scope>NUCLEOTIDE SEQUENCE</scope>
    <source>
        <strain evidence="5">PSN324</strain>
    </source>
</reference>
<dbReference type="PANTHER" id="PTHR16255:SF15">
    <property type="entry name" value="SPORULATION PROTEIN RMD1"/>
    <property type="match status" value="1"/>
</dbReference>
<evidence type="ECO:0000313" key="5">
    <source>
        <dbReference type="EMBL" id="KAK4459481.1"/>
    </source>
</evidence>
<evidence type="ECO:0000256" key="2">
    <source>
        <dbReference type="SAM" id="MobiDB-lite"/>
    </source>
</evidence>
<keyword evidence="3" id="KW-0812">Transmembrane</keyword>
<keyword evidence="3" id="KW-1133">Transmembrane helix</keyword>
<feature type="region of interest" description="Disordered" evidence="2">
    <location>
        <begin position="131"/>
        <end position="184"/>
    </location>
</feature>
<keyword evidence="6" id="KW-1185">Reference proteome</keyword>
<feature type="compositionally biased region" description="Polar residues" evidence="2">
    <location>
        <begin position="29"/>
        <end position="38"/>
    </location>
</feature>
<keyword evidence="3" id="KW-0472">Membrane</keyword>
<organism evidence="5 6">
    <name type="scientific">Cladorrhinum samala</name>
    <dbReference type="NCBI Taxonomy" id="585594"/>
    <lineage>
        <taxon>Eukaryota</taxon>
        <taxon>Fungi</taxon>
        <taxon>Dikarya</taxon>
        <taxon>Ascomycota</taxon>
        <taxon>Pezizomycotina</taxon>
        <taxon>Sordariomycetes</taxon>
        <taxon>Sordariomycetidae</taxon>
        <taxon>Sordariales</taxon>
        <taxon>Podosporaceae</taxon>
        <taxon>Cladorrhinum</taxon>
    </lineage>
</organism>
<gene>
    <name evidence="5" type="ORF">QBC42DRAFT_274260</name>
</gene>
<protein>
    <submittedName>
        <fullName evidence="5">Sad1-interacting factor 2</fullName>
    </submittedName>
</protein>
<dbReference type="InterPro" id="IPR051624">
    <property type="entry name" value="RMD1/Sad1-interacting"/>
</dbReference>
<reference evidence="5" key="2">
    <citation type="submission" date="2023-06" db="EMBL/GenBank/DDBJ databases">
        <authorList>
            <consortium name="Lawrence Berkeley National Laboratory"/>
            <person name="Mondo S.J."/>
            <person name="Hensen N."/>
            <person name="Bonometti L."/>
            <person name="Westerberg I."/>
            <person name="Brannstrom I.O."/>
            <person name="Guillou S."/>
            <person name="Cros-Aarteil S."/>
            <person name="Calhoun S."/>
            <person name="Haridas S."/>
            <person name="Kuo A."/>
            <person name="Pangilinan J."/>
            <person name="Riley R."/>
            <person name="Labutti K."/>
            <person name="Andreopoulos B."/>
            <person name="Lipzen A."/>
            <person name="Chen C."/>
            <person name="Yanf M."/>
            <person name="Daum C."/>
            <person name="Ng V."/>
            <person name="Clum A."/>
            <person name="Steindorff A."/>
            <person name="Ohm R."/>
            <person name="Martin F."/>
            <person name="Silar P."/>
            <person name="Natvig D."/>
            <person name="Lalanne C."/>
            <person name="Gautier V."/>
            <person name="Ament-Velasquez S.L."/>
            <person name="Kruys A."/>
            <person name="Hutchinson M.I."/>
            <person name="Powell A.J."/>
            <person name="Barry K."/>
            <person name="Miller A.N."/>
            <person name="Grigoriev I.V."/>
            <person name="Debuchy R."/>
            <person name="Gladieux P."/>
            <person name="Thoren M.H."/>
            <person name="Johannesson H."/>
        </authorList>
    </citation>
    <scope>NUCLEOTIDE SEQUENCE</scope>
    <source>
        <strain evidence="5">PSN324</strain>
    </source>
</reference>